<dbReference type="OrthoDB" id="290051at2"/>
<proteinExistence type="predicted"/>
<feature type="transmembrane region" description="Helical" evidence="1">
    <location>
        <begin position="289"/>
        <end position="311"/>
    </location>
</feature>
<dbReference type="PANTHER" id="PTHR23028:SF53">
    <property type="entry name" value="ACYL_TRANSF_3 DOMAIN-CONTAINING PROTEIN"/>
    <property type="match status" value="1"/>
</dbReference>
<keyword evidence="1" id="KW-1133">Transmembrane helix</keyword>
<keyword evidence="4" id="KW-1185">Reference proteome</keyword>
<dbReference type="AlphaFoldDB" id="A0A4U1C5K7"/>
<dbReference type="Proteomes" id="UP000308181">
    <property type="component" value="Unassembled WGS sequence"/>
</dbReference>
<evidence type="ECO:0000259" key="2">
    <source>
        <dbReference type="Pfam" id="PF01757"/>
    </source>
</evidence>
<reference evidence="3 4" key="1">
    <citation type="submission" date="2019-04" db="EMBL/GenBank/DDBJ databases">
        <title>Pedobacter sp. AR-3-17 sp. nov., isolated from Arctic soil.</title>
        <authorList>
            <person name="Dahal R.H."/>
            <person name="Kim D.-U."/>
        </authorList>
    </citation>
    <scope>NUCLEOTIDE SEQUENCE [LARGE SCALE GENOMIC DNA]</scope>
    <source>
        <strain evidence="3 4">AR-3-17</strain>
    </source>
</reference>
<dbReference type="GO" id="GO:0000271">
    <property type="term" value="P:polysaccharide biosynthetic process"/>
    <property type="evidence" value="ECO:0007669"/>
    <property type="project" value="TreeGrafter"/>
</dbReference>
<feature type="transmembrane region" description="Helical" evidence="1">
    <location>
        <begin position="61"/>
        <end position="79"/>
    </location>
</feature>
<feature type="transmembrane region" description="Helical" evidence="1">
    <location>
        <begin position="99"/>
        <end position="119"/>
    </location>
</feature>
<feature type="transmembrane region" description="Helical" evidence="1">
    <location>
        <begin position="233"/>
        <end position="251"/>
    </location>
</feature>
<dbReference type="InterPro" id="IPR050879">
    <property type="entry name" value="Acyltransferase_3"/>
</dbReference>
<name>A0A4U1C5K7_9SPHI</name>
<evidence type="ECO:0000256" key="1">
    <source>
        <dbReference type="SAM" id="Phobius"/>
    </source>
</evidence>
<feature type="transmembrane region" description="Helical" evidence="1">
    <location>
        <begin position="206"/>
        <end position="224"/>
    </location>
</feature>
<dbReference type="Pfam" id="PF01757">
    <property type="entry name" value="Acyl_transf_3"/>
    <property type="match status" value="1"/>
</dbReference>
<accession>A0A4U1C5K7</accession>
<keyword evidence="3" id="KW-0808">Transferase</keyword>
<feature type="transmembrane region" description="Helical" evidence="1">
    <location>
        <begin position="131"/>
        <end position="153"/>
    </location>
</feature>
<keyword evidence="1" id="KW-0812">Transmembrane</keyword>
<keyword evidence="1" id="KW-0472">Membrane</keyword>
<gene>
    <name evidence="3" type="ORF">FA046_05800</name>
</gene>
<dbReference type="GO" id="GO:0016020">
    <property type="term" value="C:membrane"/>
    <property type="evidence" value="ECO:0007669"/>
    <property type="project" value="TreeGrafter"/>
</dbReference>
<evidence type="ECO:0000313" key="3">
    <source>
        <dbReference type="EMBL" id="TKB98630.1"/>
    </source>
</evidence>
<dbReference type="PANTHER" id="PTHR23028">
    <property type="entry name" value="ACETYLTRANSFERASE"/>
    <property type="match status" value="1"/>
</dbReference>
<organism evidence="3 4">
    <name type="scientific">Pedobacter cryophilus</name>
    <dbReference type="NCBI Taxonomy" id="2571271"/>
    <lineage>
        <taxon>Bacteria</taxon>
        <taxon>Pseudomonadati</taxon>
        <taxon>Bacteroidota</taxon>
        <taxon>Sphingobacteriia</taxon>
        <taxon>Sphingobacteriales</taxon>
        <taxon>Sphingobacteriaceae</taxon>
        <taxon>Pedobacter</taxon>
    </lineage>
</organism>
<dbReference type="InterPro" id="IPR002656">
    <property type="entry name" value="Acyl_transf_3_dom"/>
</dbReference>
<evidence type="ECO:0000313" key="4">
    <source>
        <dbReference type="Proteomes" id="UP000308181"/>
    </source>
</evidence>
<feature type="transmembrane region" description="Helical" evidence="1">
    <location>
        <begin position="331"/>
        <end position="349"/>
    </location>
</feature>
<dbReference type="GO" id="GO:0016747">
    <property type="term" value="F:acyltransferase activity, transferring groups other than amino-acyl groups"/>
    <property type="evidence" value="ECO:0007669"/>
    <property type="project" value="InterPro"/>
</dbReference>
<dbReference type="RefSeq" id="WP_136825446.1">
    <property type="nucleotide sequence ID" value="NZ_SWBP01000002.1"/>
</dbReference>
<comment type="caution">
    <text evidence="3">The sequence shown here is derived from an EMBL/GenBank/DDBJ whole genome shotgun (WGS) entry which is preliminary data.</text>
</comment>
<protein>
    <submittedName>
        <fullName evidence="3">Acyltransferase</fullName>
    </submittedName>
</protein>
<sequence>MINLAQPLSLNGYLNHKSFNGLNGIRGLSILIVIIAHQQFVDNIPVSIVNNIRYFLHDGKLGVRVFFVLSGFLITSLLIKEQLKNGKINLRKFYMRRFLRIVPAFIFFLFIAYLINYYYQLDINNGAFIGAFLYLSNFPFFPKTFILAHTWSLSVEEQYYLIWPTIFKFFCDKVIYIAIAIICLNPFSRVLVYLHPEYQLYTLSPLFNLAEPIIIGSIGALLYAKKLIPISFFLKNPNLYLLVFTFIFWLIEHAMYNGQFGKVLLPFGSTLSSLSILLVLLISANCKPILLLNNSFLNYQAKISYSLYLWQQLFVFSDKFYDVNYIWWNKFPFNIIGIFTMAILSYYLIELYFLKFKTKFNTV</sequence>
<keyword evidence="3" id="KW-0012">Acyltransferase</keyword>
<feature type="transmembrane region" description="Helical" evidence="1">
    <location>
        <begin position="263"/>
        <end position="282"/>
    </location>
</feature>
<feature type="transmembrane region" description="Helical" evidence="1">
    <location>
        <begin position="21"/>
        <end position="41"/>
    </location>
</feature>
<dbReference type="EMBL" id="SWBP01000002">
    <property type="protein sequence ID" value="TKB98630.1"/>
    <property type="molecule type" value="Genomic_DNA"/>
</dbReference>
<feature type="domain" description="Acyltransferase 3" evidence="2">
    <location>
        <begin position="20"/>
        <end position="349"/>
    </location>
</feature>